<keyword evidence="4" id="KW-0597">Phosphoprotein</keyword>
<evidence type="ECO:0000256" key="6">
    <source>
        <dbReference type="ARBA" id="ARBA00022679"/>
    </source>
</evidence>
<dbReference type="SMART" id="SM00220">
    <property type="entry name" value="S_TKc"/>
    <property type="match status" value="1"/>
</dbReference>
<evidence type="ECO:0000256" key="5">
    <source>
        <dbReference type="ARBA" id="ARBA00022614"/>
    </source>
</evidence>
<evidence type="ECO:0000256" key="2">
    <source>
        <dbReference type="ARBA" id="ARBA00012513"/>
    </source>
</evidence>
<organism evidence="20 21">
    <name type="scientific">Medicago truncatula</name>
    <name type="common">Barrel medic</name>
    <name type="synonym">Medicago tribuloides</name>
    <dbReference type="NCBI Taxonomy" id="3880"/>
    <lineage>
        <taxon>Eukaryota</taxon>
        <taxon>Viridiplantae</taxon>
        <taxon>Streptophyta</taxon>
        <taxon>Embryophyta</taxon>
        <taxon>Tracheophyta</taxon>
        <taxon>Spermatophyta</taxon>
        <taxon>Magnoliopsida</taxon>
        <taxon>eudicotyledons</taxon>
        <taxon>Gunneridae</taxon>
        <taxon>Pentapetalae</taxon>
        <taxon>rosids</taxon>
        <taxon>fabids</taxon>
        <taxon>Fabales</taxon>
        <taxon>Fabaceae</taxon>
        <taxon>Papilionoideae</taxon>
        <taxon>50 kb inversion clade</taxon>
        <taxon>NPAAA clade</taxon>
        <taxon>Hologalegina</taxon>
        <taxon>IRL clade</taxon>
        <taxon>Trifolieae</taxon>
        <taxon>Medicago</taxon>
    </lineage>
</organism>
<evidence type="ECO:0000256" key="10">
    <source>
        <dbReference type="ARBA" id="ARBA00022741"/>
    </source>
</evidence>
<evidence type="ECO:0000256" key="9">
    <source>
        <dbReference type="ARBA" id="ARBA00022737"/>
    </source>
</evidence>
<evidence type="ECO:0000313" key="21">
    <source>
        <dbReference type="Proteomes" id="UP000265566"/>
    </source>
</evidence>
<keyword evidence="5" id="KW-0433">Leucine-rich repeat</keyword>
<evidence type="ECO:0000256" key="7">
    <source>
        <dbReference type="ARBA" id="ARBA00022692"/>
    </source>
</evidence>
<dbReference type="InterPro" id="IPR001245">
    <property type="entry name" value="Ser-Thr/Tyr_kinase_cat_dom"/>
</dbReference>
<comment type="catalytic activity">
    <reaction evidence="17">
        <text>L-threonyl-[protein] + ATP = O-phospho-L-threonyl-[protein] + ADP + H(+)</text>
        <dbReference type="Rhea" id="RHEA:46608"/>
        <dbReference type="Rhea" id="RHEA-COMP:11060"/>
        <dbReference type="Rhea" id="RHEA-COMP:11605"/>
        <dbReference type="ChEBI" id="CHEBI:15378"/>
        <dbReference type="ChEBI" id="CHEBI:30013"/>
        <dbReference type="ChEBI" id="CHEBI:30616"/>
        <dbReference type="ChEBI" id="CHEBI:61977"/>
        <dbReference type="ChEBI" id="CHEBI:456216"/>
        <dbReference type="EC" id="2.7.11.1"/>
    </reaction>
</comment>
<evidence type="ECO:0000256" key="18">
    <source>
        <dbReference type="ARBA" id="ARBA00048679"/>
    </source>
</evidence>
<feature type="domain" description="Protein kinase" evidence="19">
    <location>
        <begin position="229"/>
        <end position="506"/>
    </location>
</feature>
<evidence type="ECO:0000256" key="14">
    <source>
        <dbReference type="ARBA" id="ARBA00023136"/>
    </source>
</evidence>
<evidence type="ECO:0000256" key="3">
    <source>
        <dbReference type="ARBA" id="ARBA00022527"/>
    </source>
</evidence>
<evidence type="ECO:0000256" key="12">
    <source>
        <dbReference type="ARBA" id="ARBA00022840"/>
    </source>
</evidence>
<proteinExistence type="predicted"/>
<dbReference type="PROSITE" id="PS50011">
    <property type="entry name" value="PROTEIN_KINASE_DOM"/>
    <property type="match status" value="1"/>
</dbReference>
<dbReference type="Gene3D" id="1.10.510.10">
    <property type="entry name" value="Transferase(Phosphotransferase) domain 1"/>
    <property type="match status" value="1"/>
</dbReference>
<keyword evidence="13" id="KW-1133">Transmembrane helix</keyword>
<dbReference type="EMBL" id="PSQE01000002">
    <property type="protein sequence ID" value="RHN74859.1"/>
    <property type="molecule type" value="Genomic_DNA"/>
</dbReference>
<sequence>MKLGPVFLGPKTGYNMVIPASYSLHINCGGKVITSKESLTYDDDSNEVGPASFHRSGSNWALSNTGHFFDSSLVDNYTWSNKTNLAMDNGELYMDARVSPLSLTYYGFCLGNGNYTVNLHFAEIMFTDDQTYNSLGRRIFDIYIQKRLVLKDFNIAKEAGGVGKAIIKKFTASVTSNTLEIRLHWAGKGTTAIPFGSVYGPLISAISVDPDFQPGLFTLRKIKAATNNFDIAYKIGEGGFGPVYKGVLSDGTTVAVKQLSSKSKQGNREFINEIGLISALQHPCLVKLYGCCMEGDQLLLIYEYMENNSLACALFAKEKGQLKLTWSTRKKICVGIARGLAYLHEESRLKIVHRDIKATNVLLDKDLNPKISDFGLAKLKDEGYTHITTRIAGTYGYMAPEYAMHGYLTEKADVYSFGVVALEIVSGKHNTMNRPRDECFSLVDWVHLLNEEGNIMDLVDERLGEDFKKEEAMIIINVALLCTHVSPMHRPTMSSVVSMLEGKSVVEEVMQDTSQVFEGKKLEMIQQYYQQSEKVDTPETQEESILINATSEFMSDADMHSISMDSPCRSLNTL</sequence>
<keyword evidence="3" id="KW-0723">Serine/threonine-protein kinase</keyword>
<reference evidence="21" key="1">
    <citation type="journal article" date="2018" name="Nat. Plants">
        <title>Whole-genome landscape of Medicago truncatula symbiotic genes.</title>
        <authorList>
            <person name="Pecrix Y."/>
            <person name="Staton S.E."/>
            <person name="Sallet E."/>
            <person name="Lelandais-Briere C."/>
            <person name="Moreau S."/>
            <person name="Carrere S."/>
            <person name="Blein T."/>
            <person name="Jardinaud M.F."/>
            <person name="Latrasse D."/>
            <person name="Zouine M."/>
            <person name="Zahm M."/>
            <person name="Kreplak J."/>
            <person name="Mayjonade B."/>
            <person name="Satge C."/>
            <person name="Perez M."/>
            <person name="Cauet S."/>
            <person name="Marande W."/>
            <person name="Chantry-Darmon C."/>
            <person name="Lopez-Roques C."/>
            <person name="Bouchez O."/>
            <person name="Berard A."/>
            <person name="Debelle F."/>
            <person name="Munos S."/>
            <person name="Bendahmane A."/>
            <person name="Berges H."/>
            <person name="Niebel A."/>
            <person name="Buitink J."/>
            <person name="Frugier F."/>
            <person name="Benhamed M."/>
            <person name="Crespi M."/>
            <person name="Gouzy J."/>
            <person name="Gamas P."/>
        </authorList>
    </citation>
    <scope>NUCLEOTIDE SEQUENCE [LARGE SCALE GENOMIC DNA]</scope>
    <source>
        <strain evidence="21">cv. Jemalong A17</strain>
    </source>
</reference>
<dbReference type="PANTHER" id="PTHR48006:SF71">
    <property type="entry name" value="CYSTEINE-RICH RLK (RECEPTOR-LIKE KINASE) PROTEIN"/>
    <property type="match status" value="1"/>
</dbReference>
<dbReference type="EC" id="2.7.11.1" evidence="2"/>
<evidence type="ECO:0000256" key="13">
    <source>
        <dbReference type="ARBA" id="ARBA00022989"/>
    </source>
</evidence>
<evidence type="ECO:0000259" key="19">
    <source>
        <dbReference type="PROSITE" id="PS50011"/>
    </source>
</evidence>
<gene>
    <name evidence="20" type="ORF">MtrunA17_Chr2g0314881</name>
</gene>
<dbReference type="Gene3D" id="2.60.120.430">
    <property type="entry name" value="Galactose-binding lectin"/>
    <property type="match status" value="1"/>
</dbReference>
<evidence type="ECO:0000256" key="8">
    <source>
        <dbReference type="ARBA" id="ARBA00022729"/>
    </source>
</evidence>
<dbReference type="InterPro" id="IPR051824">
    <property type="entry name" value="LRR_Rcpt-Like_S/T_Kinase"/>
</dbReference>
<keyword evidence="14" id="KW-0472">Membrane</keyword>
<dbReference type="PANTHER" id="PTHR48006">
    <property type="entry name" value="LEUCINE-RICH REPEAT-CONTAINING PROTEIN DDB_G0281931-RELATED"/>
    <property type="match status" value="1"/>
</dbReference>
<evidence type="ECO:0000256" key="1">
    <source>
        <dbReference type="ARBA" id="ARBA00004479"/>
    </source>
</evidence>
<keyword evidence="12" id="KW-0067">ATP-binding</keyword>
<dbReference type="Pfam" id="PF07714">
    <property type="entry name" value="PK_Tyr_Ser-Thr"/>
    <property type="match status" value="1"/>
</dbReference>
<evidence type="ECO:0000256" key="4">
    <source>
        <dbReference type="ARBA" id="ARBA00022553"/>
    </source>
</evidence>
<dbReference type="CDD" id="cd14066">
    <property type="entry name" value="STKc_IRAK"/>
    <property type="match status" value="1"/>
</dbReference>
<dbReference type="GO" id="GO:0005524">
    <property type="term" value="F:ATP binding"/>
    <property type="evidence" value="ECO:0007669"/>
    <property type="project" value="UniProtKB-KW"/>
</dbReference>
<comment type="subcellular location">
    <subcellularLocation>
        <location evidence="1">Membrane</location>
        <topology evidence="1">Single-pass type I membrane protein</topology>
    </subcellularLocation>
</comment>
<keyword evidence="11" id="KW-0418">Kinase</keyword>
<keyword evidence="6 20" id="KW-0808">Transferase</keyword>
<keyword evidence="16" id="KW-0325">Glycoprotein</keyword>
<keyword evidence="9" id="KW-0677">Repeat</keyword>
<dbReference type="GO" id="GO:0004674">
    <property type="term" value="F:protein serine/threonine kinase activity"/>
    <property type="evidence" value="ECO:0007669"/>
    <property type="project" value="UniProtKB-KW"/>
</dbReference>
<dbReference type="AlphaFoldDB" id="A0A396J9B0"/>
<dbReference type="FunFam" id="2.60.120.430:FF:000004">
    <property type="entry name" value="Putative leucine-rich repeat receptor-like serine/threonine-protein kinase"/>
    <property type="match status" value="1"/>
</dbReference>
<keyword evidence="7" id="KW-0812">Transmembrane</keyword>
<dbReference type="Gene3D" id="3.30.200.20">
    <property type="entry name" value="Phosphorylase Kinase, domain 1"/>
    <property type="match status" value="1"/>
</dbReference>
<dbReference type="Gramene" id="rna10987">
    <property type="protein sequence ID" value="RHN74859.1"/>
    <property type="gene ID" value="gene10987"/>
</dbReference>
<comment type="catalytic activity">
    <reaction evidence="18">
        <text>L-seryl-[protein] + ATP = O-phospho-L-seryl-[protein] + ADP + H(+)</text>
        <dbReference type="Rhea" id="RHEA:17989"/>
        <dbReference type="Rhea" id="RHEA-COMP:9863"/>
        <dbReference type="Rhea" id="RHEA-COMP:11604"/>
        <dbReference type="ChEBI" id="CHEBI:15378"/>
        <dbReference type="ChEBI" id="CHEBI:29999"/>
        <dbReference type="ChEBI" id="CHEBI:30616"/>
        <dbReference type="ChEBI" id="CHEBI:83421"/>
        <dbReference type="ChEBI" id="CHEBI:456216"/>
        <dbReference type="EC" id="2.7.11.1"/>
    </reaction>
</comment>
<dbReference type="InterPro" id="IPR008271">
    <property type="entry name" value="Ser/Thr_kinase_AS"/>
</dbReference>
<evidence type="ECO:0000256" key="15">
    <source>
        <dbReference type="ARBA" id="ARBA00023170"/>
    </source>
</evidence>
<name>A0A396J9B0_MEDTR</name>
<dbReference type="SUPFAM" id="SSF56112">
    <property type="entry name" value="Protein kinase-like (PK-like)"/>
    <property type="match status" value="1"/>
</dbReference>
<protein>
    <recommendedName>
        <fullName evidence="2">non-specific serine/threonine protein kinase</fullName>
        <ecNumber evidence="2">2.7.11.1</ecNumber>
    </recommendedName>
</protein>
<evidence type="ECO:0000256" key="11">
    <source>
        <dbReference type="ARBA" id="ARBA00022777"/>
    </source>
</evidence>
<dbReference type="InterPro" id="IPR000719">
    <property type="entry name" value="Prot_kinase_dom"/>
</dbReference>
<dbReference type="Proteomes" id="UP000265566">
    <property type="component" value="Chromosome 2"/>
</dbReference>
<dbReference type="FunFam" id="3.30.200.20:FF:000217">
    <property type="entry name" value="probable LRR receptor-like serine/threonine-protein kinase At1g53430"/>
    <property type="match status" value="1"/>
</dbReference>
<accession>A0A396J9B0</accession>
<evidence type="ECO:0000256" key="16">
    <source>
        <dbReference type="ARBA" id="ARBA00023180"/>
    </source>
</evidence>
<keyword evidence="10" id="KW-0547">Nucleotide-binding</keyword>
<comment type="caution">
    <text evidence="20">The sequence shown here is derived from an EMBL/GenBank/DDBJ whole genome shotgun (WGS) entry which is preliminary data.</text>
</comment>
<evidence type="ECO:0000256" key="17">
    <source>
        <dbReference type="ARBA" id="ARBA00047899"/>
    </source>
</evidence>
<dbReference type="InterPro" id="IPR011009">
    <property type="entry name" value="Kinase-like_dom_sf"/>
</dbReference>
<keyword evidence="8" id="KW-0732">Signal</keyword>
<dbReference type="InterPro" id="IPR021720">
    <property type="entry name" value="Malectin_dom"/>
</dbReference>
<dbReference type="PROSITE" id="PS00108">
    <property type="entry name" value="PROTEIN_KINASE_ST"/>
    <property type="match status" value="1"/>
</dbReference>
<dbReference type="FunFam" id="1.10.510.10:FF:000044">
    <property type="entry name" value="Putative LRR receptor-like serine/threonine-protein kinase"/>
    <property type="match status" value="1"/>
</dbReference>
<dbReference type="GO" id="GO:0016020">
    <property type="term" value="C:membrane"/>
    <property type="evidence" value="ECO:0007669"/>
    <property type="project" value="UniProtKB-SubCell"/>
</dbReference>
<keyword evidence="15" id="KW-0675">Receptor</keyword>
<dbReference type="Pfam" id="PF11721">
    <property type="entry name" value="Malectin"/>
    <property type="match status" value="1"/>
</dbReference>
<evidence type="ECO:0000313" key="20">
    <source>
        <dbReference type="EMBL" id="RHN74859.1"/>
    </source>
</evidence>